<dbReference type="InterPro" id="IPR013424">
    <property type="entry name" value="Ice-binding_C"/>
</dbReference>
<evidence type="ECO:0000256" key="1">
    <source>
        <dbReference type="SAM" id="SignalP"/>
    </source>
</evidence>
<dbReference type="EMBL" id="RSDW01000001">
    <property type="protein sequence ID" value="RSL17520.1"/>
    <property type="molecule type" value="Genomic_DNA"/>
</dbReference>
<organism evidence="3 4">
    <name type="scientific">Edaphobacter aggregans</name>
    <dbReference type="NCBI Taxonomy" id="570835"/>
    <lineage>
        <taxon>Bacteria</taxon>
        <taxon>Pseudomonadati</taxon>
        <taxon>Acidobacteriota</taxon>
        <taxon>Terriglobia</taxon>
        <taxon>Terriglobales</taxon>
        <taxon>Acidobacteriaceae</taxon>
        <taxon>Edaphobacter</taxon>
    </lineage>
</organism>
<sequence length="168" mass="17072">MRFVYQAFVLAFALLISPLAKADTLLLFDLSGAGSTYTFSLDSTPPIASAAAGFSFTLNGIDITIDDLFGVTSGLTFFNGARGGGVSLLNIPGGALDLTGPQLYSGSETTPSFGPGGPISLTDSAGAPFSLTITAAPTPEPGTLTLLATGAIATLGSIRRRRRTVAHT</sequence>
<proteinExistence type="predicted"/>
<feature type="domain" description="Ice-binding protein C-terminal" evidence="2">
    <location>
        <begin position="137"/>
        <end position="160"/>
    </location>
</feature>
<reference evidence="3 4" key="1">
    <citation type="submission" date="2018-12" db="EMBL/GenBank/DDBJ databases">
        <title>Sequencing of bacterial isolates from soil warming experiment in Harvard Forest, Massachusetts, USA.</title>
        <authorList>
            <person name="Deangelis K."/>
        </authorList>
    </citation>
    <scope>NUCLEOTIDE SEQUENCE [LARGE SCALE GENOMIC DNA]</scope>
    <source>
        <strain evidence="3 4">EB153</strain>
    </source>
</reference>
<dbReference type="AlphaFoldDB" id="A0A3R9QIT0"/>
<dbReference type="Pfam" id="PF07589">
    <property type="entry name" value="PEP-CTERM"/>
    <property type="match status" value="1"/>
</dbReference>
<gene>
    <name evidence="3" type="ORF">EDE15_3055</name>
</gene>
<evidence type="ECO:0000313" key="4">
    <source>
        <dbReference type="Proteomes" id="UP000269669"/>
    </source>
</evidence>
<evidence type="ECO:0000313" key="3">
    <source>
        <dbReference type="EMBL" id="RSL17520.1"/>
    </source>
</evidence>
<keyword evidence="4" id="KW-1185">Reference proteome</keyword>
<name>A0A3R9QIT0_9BACT</name>
<feature type="chain" id="PRO_5018631873" evidence="1">
    <location>
        <begin position="23"/>
        <end position="168"/>
    </location>
</feature>
<dbReference type="RefSeq" id="WP_125486002.1">
    <property type="nucleotide sequence ID" value="NZ_RSDW01000001.1"/>
</dbReference>
<dbReference type="Proteomes" id="UP000269669">
    <property type="component" value="Unassembled WGS sequence"/>
</dbReference>
<comment type="caution">
    <text evidence="3">The sequence shown here is derived from an EMBL/GenBank/DDBJ whole genome shotgun (WGS) entry which is preliminary data.</text>
</comment>
<accession>A0A3R9QIT0</accession>
<dbReference type="OrthoDB" id="7571274at2"/>
<evidence type="ECO:0000259" key="2">
    <source>
        <dbReference type="Pfam" id="PF07589"/>
    </source>
</evidence>
<feature type="signal peptide" evidence="1">
    <location>
        <begin position="1"/>
        <end position="22"/>
    </location>
</feature>
<dbReference type="NCBIfam" id="TIGR02595">
    <property type="entry name" value="PEP_CTERM"/>
    <property type="match status" value="1"/>
</dbReference>
<protein>
    <submittedName>
        <fullName evidence="3">Putative secreted protein with PEP-CTERM sorting signal</fullName>
    </submittedName>
</protein>
<keyword evidence="1" id="KW-0732">Signal</keyword>